<dbReference type="CDD" id="cd07067">
    <property type="entry name" value="HP_PGM_like"/>
    <property type="match status" value="1"/>
</dbReference>
<proteinExistence type="inferred from homology"/>
<evidence type="ECO:0000256" key="3">
    <source>
        <dbReference type="ARBA" id="ARBA00023152"/>
    </source>
</evidence>
<dbReference type="InterPro" id="IPR029033">
    <property type="entry name" value="His_PPase_superfam"/>
</dbReference>
<feature type="binding site" evidence="6">
    <location>
        <begin position="134"/>
        <end position="135"/>
    </location>
    <ligand>
        <name>substrate</name>
    </ligand>
</feature>
<feature type="active site" description="Tele-phosphohistidine intermediate" evidence="5">
    <location>
        <position position="9"/>
    </location>
</feature>
<dbReference type="Pfam" id="PF00300">
    <property type="entry name" value="His_Phos_1"/>
    <property type="match status" value="2"/>
</dbReference>
<dbReference type="SMART" id="SM00855">
    <property type="entry name" value="PGAM"/>
    <property type="match status" value="1"/>
</dbReference>
<sequence>MAKLILLRHFKSQWNLENRFTGWVDVPLCNENEERIKEVQNLLAAEKIDVVYTSPLIRNKTSVLAALEGGDKYPIFIYEEGEMKDRGHFEAQGKNYLPVYVTAALNERYYGKLQGLNKDETMKKYGEPLVHLWRRSYKKAPPGGESLSDVMRRTIPFYKKHMEQALKEGKNVLVVASHNSLRALVKYIEGIPDNDITNLEIQYAGLLAYGFANGIYKKLN</sequence>
<comment type="similarity">
    <text evidence="1">Belongs to the phosphoglycerate mutase family. BPG-dependent PGAM subfamily.</text>
</comment>
<name>A0A1G2R6A6_9BACT</name>
<evidence type="ECO:0000256" key="4">
    <source>
        <dbReference type="ARBA" id="ARBA00023235"/>
    </source>
</evidence>
<keyword evidence="3" id="KW-0324">Glycolysis</keyword>
<dbReference type="EC" id="5.4.2.11" evidence="2"/>
<evidence type="ECO:0000313" key="7">
    <source>
        <dbReference type="EMBL" id="OHA68374.1"/>
    </source>
</evidence>
<evidence type="ECO:0000256" key="1">
    <source>
        <dbReference type="ARBA" id="ARBA00006717"/>
    </source>
</evidence>
<accession>A0A1G2R6A6</accession>
<comment type="caution">
    <text evidence="7">The sequence shown here is derived from an EMBL/GenBank/DDBJ whole genome shotgun (WGS) entry which is preliminary data.</text>
</comment>
<protein>
    <recommendedName>
        <fullName evidence="2">phosphoglycerate mutase (2,3-diphosphoglycerate-dependent)</fullName>
        <ecNumber evidence="2">5.4.2.11</ecNumber>
    </recommendedName>
</protein>
<dbReference type="GO" id="GO:0004619">
    <property type="term" value="F:phosphoglycerate mutase activity"/>
    <property type="evidence" value="ECO:0007669"/>
    <property type="project" value="UniProtKB-EC"/>
</dbReference>
<dbReference type="AlphaFoldDB" id="A0A1G2R6A6"/>
<feature type="active site" description="Proton donor/acceptor" evidence="5">
    <location>
        <position position="107"/>
    </location>
</feature>
<dbReference type="PANTHER" id="PTHR11931">
    <property type="entry name" value="PHOSPHOGLYCERATE MUTASE"/>
    <property type="match status" value="1"/>
</dbReference>
<feature type="binding site" evidence="6">
    <location>
        <position position="118"/>
    </location>
    <ligand>
        <name>substrate</name>
    </ligand>
</feature>
<evidence type="ECO:0000313" key="8">
    <source>
        <dbReference type="Proteomes" id="UP000179258"/>
    </source>
</evidence>
<dbReference type="InterPro" id="IPR005952">
    <property type="entry name" value="Phosphogly_mut1"/>
</dbReference>
<feature type="binding site" evidence="6">
    <location>
        <begin position="8"/>
        <end position="15"/>
    </location>
    <ligand>
        <name>substrate</name>
    </ligand>
</feature>
<organism evidence="7 8">
    <name type="scientific">Candidatus Wildermuthbacteria bacterium RIFCSPHIGHO2_02_FULL_47_17</name>
    <dbReference type="NCBI Taxonomy" id="1802452"/>
    <lineage>
        <taxon>Bacteria</taxon>
        <taxon>Candidatus Wildermuthiibacteriota</taxon>
    </lineage>
</organism>
<feature type="binding site" evidence="6">
    <location>
        <begin position="21"/>
        <end position="22"/>
    </location>
    <ligand>
        <name>substrate</name>
    </ligand>
</feature>
<feature type="binding site" evidence="6">
    <location>
        <begin position="107"/>
        <end position="110"/>
    </location>
    <ligand>
        <name>substrate</name>
    </ligand>
</feature>
<dbReference type="GO" id="GO:0006096">
    <property type="term" value="P:glycolytic process"/>
    <property type="evidence" value="ECO:0007669"/>
    <property type="project" value="UniProtKB-KW"/>
</dbReference>
<evidence type="ECO:0000256" key="2">
    <source>
        <dbReference type="ARBA" id="ARBA00012028"/>
    </source>
</evidence>
<gene>
    <name evidence="7" type="ORF">A3D59_04370</name>
</gene>
<dbReference type="Gene3D" id="3.40.50.1240">
    <property type="entry name" value="Phosphoglycerate mutase-like"/>
    <property type="match status" value="1"/>
</dbReference>
<dbReference type="SUPFAM" id="SSF53254">
    <property type="entry name" value="Phosphoglycerate mutase-like"/>
    <property type="match status" value="1"/>
</dbReference>
<evidence type="ECO:0000256" key="5">
    <source>
        <dbReference type="PIRSR" id="PIRSR613078-1"/>
    </source>
</evidence>
<feature type="binding site" evidence="6">
    <location>
        <position position="58"/>
    </location>
    <ligand>
        <name>substrate</name>
    </ligand>
</feature>
<dbReference type="InterPro" id="IPR013078">
    <property type="entry name" value="His_Pase_superF_clade-1"/>
</dbReference>
<dbReference type="EMBL" id="MHTX01000017">
    <property type="protein sequence ID" value="OHA68374.1"/>
    <property type="molecule type" value="Genomic_DNA"/>
</dbReference>
<reference evidence="7 8" key="1">
    <citation type="journal article" date="2016" name="Nat. Commun.">
        <title>Thousands of microbial genomes shed light on interconnected biogeochemical processes in an aquifer system.</title>
        <authorList>
            <person name="Anantharaman K."/>
            <person name="Brown C.T."/>
            <person name="Hug L.A."/>
            <person name="Sharon I."/>
            <person name="Castelle C.J."/>
            <person name="Probst A.J."/>
            <person name="Thomas B.C."/>
            <person name="Singh A."/>
            <person name="Wilkins M.J."/>
            <person name="Karaoz U."/>
            <person name="Brodie E.L."/>
            <person name="Williams K.H."/>
            <person name="Hubbard S.S."/>
            <person name="Banfield J.F."/>
        </authorList>
    </citation>
    <scope>NUCLEOTIDE SEQUENCE [LARGE SCALE GENOMIC DNA]</scope>
</reference>
<evidence type="ECO:0000256" key="6">
    <source>
        <dbReference type="PIRSR" id="PIRSR613078-2"/>
    </source>
</evidence>
<keyword evidence="4" id="KW-0413">Isomerase</keyword>
<dbReference type="Proteomes" id="UP000179258">
    <property type="component" value="Unassembled WGS sequence"/>
</dbReference>